<evidence type="ECO:0000313" key="2">
    <source>
        <dbReference type="Proteomes" id="UP001255185"/>
    </source>
</evidence>
<gene>
    <name evidence="1" type="ORF">J2X31_002347</name>
</gene>
<dbReference type="Proteomes" id="UP001255185">
    <property type="component" value="Unassembled WGS sequence"/>
</dbReference>
<dbReference type="RefSeq" id="WP_310026867.1">
    <property type="nucleotide sequence ID" value="NZ_JAVDVI010000009.1"/>
</dbReference>
<comment type="caution">
    <text evidence="1">The sequence shown here is derived from an EMBL/GenBank/DDBJ whole genome shotgun (WGS) entry which is preliminary data.</text>
</comment>
<reference evidence="1 2" key="1">
    <citation type="submission" date="2023-07" db="EMBL/GenBank/DDBJ databases">
        <title>Sorghum-associated microbial communities from plants grown in Nebraska, USA.</title>
        <authorList>
            <person name="Schachtman D."/>
        </authorList>
    </citation>
    <scope>NUCLEOTIDE SEQUENCE [LARGE SCALE GENOMIC DNA]</scope>
    <source>
        <strain evidence="1 2">3773</strain>
    </source>
</reference>
<evidence type="ECO:0000313" key="1">
    <source>
        <dbReference type="EMBL" id="MDR6968330.1"/>
    </source>
</evidence>
<evidence type="ECO:0008006" key="3">
    <source>
        <dbReference type="Google" id="ProtNLM"/>
    </source>
</evidence>
<dbReference type="EMBL" id="JAVDVI010000009">
    <property type="protein sequence ID" value="MDR6968330.1"/>
    <property type="molecule type" value="Genomic_DNA"/>
</dbReference>
<protein>
    <recommendedName>
        <fullName evidence="3">Oxidoreductase</fullName>
    </recommendedName>
</protein>
<sequence length="306" mass="35419">MKTFTLAIFYLVLASSTIYAQEIMLFNISDSNNKTLFISLSDIYPLSDHIDSLAIPEESSEEHFTLNSKYRKRFLTKTKIAETDKVFLYDYVQNELLSFTVKNLNVVANISPYKSGDETPFSQYDYMIGFEIDKKLTKVFGDNSYEILVAVGKKNPFAGKQLTAIVWKKINSKEFPSKKIKDEFGYLEQEYTIGDSYLSKFEDLEYFIQNLIRNKSTFARRLLVVNTKTNEIIYDELFCENESDSLAPLNFINKEEGNTPNQWTGKLFNNKETVIFGFEYHSFSCPEITVLGKKPTHIGIYCDNRH</sequence>
<organism evidence="1 2">
    <name type="scientific">Flavobacterium arsenatis</name>
    <dbReference type="NCBI Taxonomy" id="1484332"/>
    <lineage>
        <taxon>Bacteria</taxon>
        <taxon>Pseudomonadati</taxon>
        <taxon>Bacteroidota</taxon>
        <taxon>Flavobacteriia</taxon>
        <taxon>Flavobacteriales</taxon>
        <taxon>Flavobacteriaceae</taxon>
        <taxon>Flavobacterium</taxon>
    </lineage>
</organism>
<keyword evidence="2" id="KW-1185">Reference proteome</keyword>
<name>A0ABU1TQT5_9FLAO</name>
<accession>A0ABU1TQT5</accession>
<proteinExistence type="predicted"/>